<keyword evidence="1" id="KW-0732">Signal</keyword>
<evidence type="ECO:0000313" key="4">
    <source>
        <dbReference type="Proteomes" id="UP000245647"/>
    </source>
</evidence>
<proteinExistence type="predicted"/>
<feature type="signal peptide" evidence="1">
    <location>
        <begin position="1"/>
        <end position="17"/>
    </location>
</feature>
<evidence type="ECO:0000259" key="2">
    <source>
        <dbReference type="Pfam" id="PF14200"/>
    </source>
</evidence>
<dbReference type="InterPro" id="IPR035992">
    <property type="entry name" value="Ricin_B-like_lectins"/>
</dbReference>
<dbReference type="PROSITE" id="PS50231">
    <property type="entry name" value="RICIN_B_LECTIN"/>
    <property type="match status" value="1"/>
</dbReference>
<name>A0A2U2PJ95_9SPHI</name>
<dbReference type="SUPFAM" id="SSF50370">
    <property type="entry name" value="Ricin B-like lectins"/>
    <property type="match status" value="1"/>
</dbReference>
<dbReference type="Gene3D" id="2.60.40.2340">
    <property type="match status" value="1"/>
</dbReference>
<comment type="caution">
    <text evidence="3">The sequence shown here is derived from an EMBL/GenBank/DDBJ whole genome shotgun (WGS) entry which is preliminary data.</text>
</comment>
<feature type="domain" description="Ricin B lectin" evidence="2">
    <location>
        <begin position="171"/>
        <end position="247"/>
    </location>
</feature>
<dbReference type="Gene3D" id="2.115.10.20">
    <property type="entry name" value="Glycosyl hydrolase domain, family 43"/>
    <property type="match status" value="1"/>
</dbReference>
<dbReference type="Proteomes" id="UP000245647">
    <property type="component" value="Unassembled WGS sequence"/>
</dbReference>
<dbReference type="OrthoDB" id="9765957at2"/>
<dbReference type="Gene3D" id="2.80.10.50">
    <property type="match status" value="1"/>
</dbReference>
<gene>
    <name evidence="3" type="ORF">DDR33_07575</name>
</gene>
<feature type="chain" id="PRO_5015545774" description="Ricin B lectin domain-containing protein" evidence="1">
    <location>
        <begin position="18"/>
        <end position="628"/>
    </location>
</feature>
<reference evidence="3 4" key="1">
    <citation type="submission" date="2018-04" db="EMBL/GenBank/DDBJ databases">
        <title>Pedobacter chongqingensis sp. nov., isolated from a rottenly hemp rope.</title>
        <authorList>
            <person name="Cai Y."/>
        </authorList>
    </citation>
    <scope>NUCLEOTIDE SEQUENCE [LARGE SCALE GENOMIC DNA]</scope>
    <source>
        <strain evidence="3 4">FJ4-8</strain>
    </source>
</reference>
<protein>
    <recommendedName>
        <fullName evidence="2">Ricin B lectin domain-containing protein</fullName>
    </recommendedName>
</protein>
<sequence length="628" mass="69413">MKKIVFLLISCLVLTWACNEDYVMPPLPGRMIKQFKLAEGQIGDAVISRSGGKNKVVVTVGKAVNLKAVTPLITISDKATIAPKSGEVVDVSATKTIIYTVTAESGQVEAWEVVFQVFDPAAVDYASYTIKNAAATKYLQVAGDIKFTEKYRNNQKIDLFQASAEGVPDIWQKWKLIYKLTENNIRYYEIMNLHSGKLLTSPGNASGAELVQLSEKGVLGSDQLWEIREKPVQGAYSFINKGNGMAVSYVASVGSNPKVVQETASTDNKQQWNLNPIAEESYRDDKAVTFFERNSASQGSVAFDQGTSIPLSDGRVLWITQDAWDGISLRAGNVFDCNHFFSYNNSVMIQPSKTDWDPAHTPNMTIANSAHNRPKQVFNNQPGTSWSWPGLGVQIGNDVWVQCGEGNDLNATNQSLYKLNEVAGNQWSAVRMTPAGMSNQVAVSYAAGMVKSNDGYVYSFGTSGTGITTTNVFVARFPQNNPMSWTFWDGSKWANTPTNATEARISPGMATVSVSYWKGKYVMMNMTQGFFCDNSVREIYMSYSDSPTGPFTTPKKVYNIVEFFKGSFARYYTPAIHPEFDNGHDELLLTYCLNVTGCDLSWCENGGMDPYYYRVKGLRVPASLIFPQ</sequence>
<accession>A0A2U2PJ95</accession>
<dbReference type="Pfam" id="PF14200">
    <property type="entry name" value="RicinB_lectin_2"/>
    <property type="match status" value="1"/>
</dbReference>
<keyword evidence="4" id="KW-1185">Reference proteome</keyword>
<dbReference type="CDD" id="cd00161">
    <property type="entry name" value="beta-trefoil_Ricin-like"/>
    <property type="match status" value="1"/>
</dbReference>
<evidence type="ECO:0000313" key="3">
    <source>
        <dbReference type="EMBL" id="PWG81229.1"/>
    </source>
</evidence>
<dbReference type="InterPro" id="IPR000772">
    <property type="entry name" value="Ricin_B_lectin"/>
</dbReference>
<evidence type="ECO:0000256" key="1">
    <source>
        <dbReference type="SAM" id="SignalP"/>
    </source>
</evidence>
<organism evidence="3 4">
    <name type="scientific">Pararcticibacter amylolyticus</name>
    <dbReference type="NCBI Taxonomy" id="2173175"/>
    <lineage>
        <taxon>Bacteria</taxon>
        <taxon>Pseudomonadati</taxon>
        <taxon>Bacteroidota</taxon>
        <taxon>Sphingobacteriia</taxon>
        <taxon>Sphingobacteriales</taxon>
        <taxon>Sphingobacteriaceae</taxon>
        <taxon>Pararcticibacter</taxon>
    </lineage>
</organism>
<dbReference type="AlphaFoldDB" id="A0A2U2PJ95"/>
<dbReference type="EMBL" id="QEAS01000005">
    <property type="protein sequence ID" value="PWG81229.1"/>
    <property type="molecule type" value="Genomic_DNA"/>
</dbReference>
<dbReference type="InterPro" id="IPR023296">
    <property type="entry name" value="Glyco_hydro_beta-prop_sf"/>
</dbReference>
<dbReference type="RefSeq" id="WP_109415171.1">
    <property type="nucleotide sequence ID" value="NZ_QEAS01000005.1"/>
</dbReference>